<organism evidence="5 6">
    <name type="scientific">Blumeria graminis f. sp. triticale</name>
    <dbReference type="NCBI Taxonomy" id="1689686"/>
    <lineage>
        <taxon>Eukaryota</taxon>
        <taxon>Fungi</taxon>
        <taxon>Dikarya</taxon>
        <taxon>Ascomycota</taxon>
        <taxon>Pezizomycotina</taxon>
        <taxon>Leotiomycetes</taxon>
        <taxon>Erysiphales</taxon>
        <taxon>Erysiphaceae</taxon>
        <taxon>Blumeria</taxon>
    </lineage>
</organism>
<dbReference type="Proteomes" id="UP000683417">
    <property type="component" value="Unassembled WGS sequence"/>
</dbReference>
<sequence length="2514" mass="284199">MTSAVFKNIFKAHSSDSLVDVQNEPVNSNLARAGTEVNSPPLHTLSLASRVSLTDLQSCGNNPPQLISGNRPVDSKTHHRQTSIVHGYQHSRNGCFASTSSSPLSPQIIAAVGGERGDMHNTGSSCVASSVNGLGTPQLSIITSNTTTISDQLPNTPESGTQKFIQEKSTRIRNGWGSGDHRRHQSYSRHQKDDLKTAGEYALHVLFTLFIARAEEKITQCVAVSREIEPRIEQICGPGLDTKFDQLISALSHVASRKPKPLIDSLMLWRKNKSDAANEARSLLQQFRQMPRRNTEPSQYASEESMLTNSLPTVSARQEFVAQAERRSSASIYILCRVLINLIGDSTLEQITPEMEEKLESIIFGQIKAADPDQLMNSPLRLSNWLLFSQLMGVMGEISFESVSEKFTTYLEKLQRDLEVKNSTNRELEAKIELILEGMKCLRIKVGPDQVSEQSCKLIIAMSQLFVRCHGQRLKYAHCQAIETLLFPVAAQPNIDFNSPKWTEVLATIGTRLSSMLVKPRHWPIAFPLATTILCVSPEENFSAQWLQLILSLHQKLKDRSSRPTCMQAISRLLWTYLYRTSADQPATATKKLEEILKLILPTGRKTYLTADPSSSNSLIQIIRIVGYKHLEFCLGTIIFPLINADLFESGRELKIEQLEPEKTVIAIRAFLVIMSDWEKGELGKPPFPRYQPILPPNDKRPTSPLTTAPLNMAHSNLDMKSVWESLSRPVVTSSLTEVALEFYSKFCMILGKIIILCDNAFGGQAILDEKFNSPIPKTPLSESFNFARREDHQNPSEQKQGFYELLHVAVQALPRFISSDIPFNTLINLLCTGTAHIQNNIAETSAQSLKLIARQSHAQHVTIGFARFIFNFDDRYFTMLEGGLLGHGYVESTLKLYIELLQIWIEEIKQKSQEAAANLSEDNGTDRRGIHLDLSGIWAYVDEVEAHGLFFLCSQSRKVRAFSITVLRLIKEFDIALGKDSRRIIHILEEESVKVMDFKDEHLSVAERSRLQRGMRKGNFEDALIELCSSETSYDATLWLKIFPNLIRISYDRCPFAVTLGRELICNRILQMYKGILALSEVTKGPPHGSFDRFEAGSARIYSRSSTTPPEVLIEQWKLYLIVACTTLSNKGNQLLSPPPPTQHLRKGSKQSQPQEKITSARVLFKYIIPLLSVSPTSIRDCVVVSLGSINVNLYKTLLEELQGVVTRCSDDARARIHQRSASSPKRNRKTDLLRTEVTHVYQLTSHLLKCPDVNQDDWILNNLVQYTKELKLFLMDADVQMDWEFQKLRRHYCGLMEELFEGINHTKYPSRWMSFESRKSSFALMEDWCGFSPNQSKIRQREDNMRQCIVDQQTIGERGTVTAAMEIERRNLRTAALSAMAALCSGPLSFTTESCANLQFDIRRMLSWIDTILGAGSNRMHVIGRRALKNLIIHNKEFPYLLEHSITRCYVSEHPKVLESYFEVITQVLLEYPDYPVPFWRLLGVGLFALGSELSETRSRSAHLLRCLDERQQQSSKIQNYDISISDKTKAVYKPAQFEISRRLSCQYPDLAFFIFSEFTSYFKDLEQASQRNILIVSLPWSQAVELQIDPNGGPTAQSYALMSNMCEITIKSGGILHNEIQALWQALATGPHEANIRIILRFIVYLCMDRHEQNFVEYAKQIVVFLSNTSAGEKVIEFLLMQITPKSMVPSEKCDLMPPPPNALKFPYVADLSEILPVSSKSTWFSMGQLSLILLVDLMVSSVQLVPDKMPLLLQVVTSLWDHYIPIVQEQAREMLIHLIHEFVISKIDDDRSVSTKISAENLVESIRTHNISVVWLYEDHTGKLDEPENKIPRGMEGLTKEIIKTFETTHHGIQEKWAKLSLTWATSCPVRHIACRSFQIFRCILTSLDQSMLADMLARLSNTIADEETDVQIFSMEILATLRSLIYQLEAGDLLRFPQLFWTVCACLDTVNEREFLEALYMLEELLSKLDFNDSNIRSILIEGRPAKWEGAFDGLHMLIIKGLRSSECLDLSLRMINSLVLLPNDDLIGDDSRLLFTLLANFPRFLHTLDISALNEEVVQVACCLAEIAESQGYLRISQVLIDFAASKYHLSRDFLTQLLSAMTETFLPRWDLGCLTFIMGLLPNRIAWFKLKTIEILHAFLLEIDVSKPEIAFHGPDLISPLLHLLQTEFCMHALEVLDQVKVIAGTPLEKQHLRMSMASASSKAIRKEFARTPSLFGIPKESGWSVPVPARYAEVTRANIHIIFYSCQSTENLSLGIEKTSDVEFHVDDFQYGYFQAPERAETMMSDDRGDGNIGDLVSKLDSLDDFFEDSLQSPTSEYRFPKKNTEPGFVGESFDSSSSLYDDQTLTTLHPSQSNASSSASFQSGPTDIRSSQSNTMNPAAFSIVSPNRRSLHLRSATSPSAPAISKSTNAMYISDDDYNEVFSDPEDERITMPSEGSFFLENIIKPFPYGIRTGMRRLTGGRSRDNDRTRDNLRNERKAMLLPPKSPKMPKLPSTYFPKSMNQAL</sequence>
<dbReference type="Pfam" id="PF14225">
    <property type="entry name" value="MOR2-PAG1_C"/>
    <property type="match status" value="1"/>
</dbReference>
<evidence type="ECO:0000256" key="1">
    <source>
        <dbReference type="SAM" id="MobiDB-lite"/>
    </source>
</evidence>
<feature type="domain" description="Cell morphogenesis central region" evidence="4">
    <location>
        <begin position="1154"/>
        <end position="1422"/>
    </location>
</feature>
<evidence type="ECO:0000313" key="6">
    <source>
        <dbReference type="Proteomes" id="UP000683417"/>
    </source>
</evidence>
<feature type="domain" description="Cell morphogenesis central region" evidence="4">
    <location>
        <begin position="1423"/>
        <end position="1689"/>
    </location>
</feature>
<dbReference type="InterPro" id="IPR039867">
    <property type="entry name" value="Furry/Tao3/Mor2"/>
</dbReference>
<proteinExistence type="predicted"/>
<dbReference type="InterPro" id="IPR029473">
    <property type="entry name" value="MOR2-PAG1_mid"/>
</dbReference>
<evidence type="ECO:0000259" key="3">
    <source>
        <dbReference type="Pfam" id="PF14225"/>
    </source>
</evidence>
<evidence type="ECO:0000259" key="4">
    <source>
        <dbReference type="Pfam" id="PF14228"/>
    </source>
</evidence>
<evidence type="ECO:0000313" key="5">
    <source>
        <dbReference type="EMBL" id="CAD6504651.1"/>
    </source>
</evidence>
<feature type="region of interest" description="Disordered" evidence="1">
    <location>
        <begin position="1134"/>
        <end position="1157"/>
    </location>
</feature>
<protein>
    <submittedName>
        <fullName evidence="5">BgTH12-00157</fullName>
    </submittedName>
</protein>
<dbReference type="PANTHER" id="PTHR12295:SF30">
    <property type="entry name" value="PROTEIN FURRY"/>
    <property type="match status" value="1"/>
</dbReference>
<feature type="compositionally biased region" description="Polar residues" evidence="1">
    <location>
        <begin position="2373"/>
        <end position="2386"/>
    </location>
</feature>
<dbReference type="EMBL" id="CAJHIT010000009">
    <property type="protein sequence ID" value="CAD6504651.1"/>
    <property type="molecule type" value="Genomic_DNA"/>
</dbReference>
<dbReference type="InterPro" id="IPR025614">
    <property type="entry name" value="Cell_morpho_N"/>
</dbReference>
<dbReference type="Pfam" id="PF14222">
    <property type="entry name" value="MOR2-PAG1_N"/>
    <property type="match status" value="1"/>
</dbReference>
<comment type="caution">
    <text evidence="5">The sequence shown here is derived from an EMBL/GenBank/DDBJ whole genome shotgun (WGS) entry which is preliminary data.</text>
</comment>
<dbReference type="InterPro" id="IPR025481">
    <property type="entry name" value="Cell_Morphogen_C"/>
</dbReference>
<feature type="region of interest" description="Disordered" evidence="1">
    <location>
        <begin position="60"/>
        <end position="83"/>
    </location>
</feature>
<dbReference type="GO" id="GO:0000902">
    <property type="term" value="P:cell morphogenesis"/>
    <property type="evidence" value="ECO:0007669"/>
    <property type="project" value="InterPro"/>
</dbReference>
<feature type="domain" description="Cell morphogenesis protein N-terminal" evidence="2">
    <location>
        <begin position="325"/>
        <end position="906"/>
    </location>
</feature>
<feature type="region of interest" description="Disordered" evidence="1">
    <location>
        <begin position="2356"/>
        <end position="2387"/>
    </location>
</feature>
<feature type="compositionally biased region" description="Low complexity" evidence="1">
    <location>
        <begin position="2360"/>
        <end position="2372"/>
    </location>
</feature>
<reference evidence="5" key="1">
    <citation type="submission" date="2020-10" db="EMBL/GenBank/DDBJ databases">
        <authorList>
            <person name="Muller C M."/>
        </authorList>
    </citation>
    <scope>NUCLEOTIDE SEQUENCE</scope>
    <source>
        <strain evidence="5">THUN-12</strain>
    </source>
</reference>
<evidence type="ECO:0000259" key="2">
    <source>
        <dbReference type="Pfam" id="PF14222"/>
    </source>
</evidence>
<dbReference type="Pfam" id="PF14228">
    <property type="entry name" value="MOR2-PAG1_mid"/>
    <property type="match status" value="3"/>
</dbReference>
<name>A0A9W4GH44_BLUGR</name>
<feature type="region of interest" description="Disordered" evidence="1">
    <location>
        <begin position="2491"/>
        <end position="2514"/>
    </location>
</feature>
<feature type="domain" description="Cell morphogenesis protein C-terminal" evidence="3">
    <location>
        <begin position="1942"/>
        <end position="2190"/>
    </location>
</feature>
<dbReference type="GO" id="GO:0030427">
    <property type="term" value="C:site of polarized growth"/>
    <property type="evidence" value="ECO:0007669"/>
    <property type="project" value="TreeGrafter"/>
</dbReference>
<feature type="domain" description="Cell morphogenesis central region" evidence="4">
    <location>
        <begin position="1723"/>
        <end position="1902"/>
    </location>
</feature>
<dbReference type="GO" id="GO:0005938">
    <property type="term" value="C:cell cortex"/>
    <property type="evidence" value="ECO:0007669"/>
    <property type="project" value="TreeGrafter"/>
</dbReference>
<gene>
    <name evidence="5" type="ORF">BGTH12_LOCUS6009</name>
</gene>
<dbReference type="PANTHER" id="PTHR12295">
    <property type="entry name" value="FURRY-RELATED"/>
    <property type="match status" value="1"/>
</dbReference>
<accession>A0A9W4GH44</accession>